<gene>
    <name evidence="2" type="ORF">EVAR_99323_1</name>
</gene>
<evidence type="ECO:0000313" key="3">
    <source>
        <dbReference type="Proteomes" id="UP000299102"/>
    </source>
</evidence>
<dbReference type="AlphaFoldDB" id="A0A4C1ZPZ7"/>
<evidence type="ECO:0000313" key="2">
    <source>
        <dbReference type="EMBL" id="GBP89970.1"/>
    </source>
</evidence>
<organism evidence="2 3">
    <name type="scientific">Eumeta variegata</name>
    <name type="common">Bagworm moth</name>
    <name type="synonym">Eumeta japonica</name>
    <dbReference type="NCBI Taxonomy" id="151549"/>
    <lineage>
        <taxon>Eukaryota</taxon>
        <taxon>Metazoa</taxon>
        <taxon>Ecdysozoa</taxon>
        <taxon>Arthropoda</taxon>
        <taxon>Hexapoda</taxon>
        <taxon>Insecta</taxon>
        <taxon>Pterygota</taxon>
        <taxon>Neoptera</taxon>
        <taxon>Endopterygota</taxon>
        <taxon>Lepidoptera</taxon>
        <taxon>Glossata</taxon>
        <taxon>Ditrysia</taxon>
        <taxon>Tineoidea</taxon>
        <taxon>Psychidae</taxon>
        <taxon>Oiketicinae</taxon>
        <taxon>Eumeta</taxon>
    </lineage>
</organism>
<proteinExistence type="predicted"/>
<comment type="caution">
    <text evidence="2">The sequence shown here is derived from an EMBL/GenBank/DDBJ whole genome shotgun (WGS) entry which is preliminary data.</text>
</comment>
<dbReference type="Proteomes" id="UP000299102">
    <property type="component" value="Unassembled WGS sequence"/>
</dbReference>
<reference evidence="2 3" key="1">
    <citation type="journal article" date="2019" name="Commun. Biol.">
        <title>The bagworm genome reveals a unique fibroin gene that provides high tensile strength.</title>
        <authorList>
            <person name="Kono N."/>
            <person name="Nakamura H."/>
            <person name="Ohtoshi R."/>
            <person name="Tomita M."/>
            <person name="Numata K."/>
            <person name="Arakawa K."/>
        </authorList>
    </citation>
    <scope>NUCLEOTIDE SEQUENCE [LARGE SCALE GENOMIC DNA]</scope>
</reference>
<accession>A0A4C1ZPZ7</accession>
<feature type="region of interest" description="Disordered" evidence="1">
    <location>
        <begin position="40"/>
        <end position="62"/>
    </location>
</feature>
<sequence>MFAGVSLVFKSSQEFTSRLPAFGCAGATSATARATYLKFGPRPPANPGEGRGGCRADLGARQRRHLLDIPRRGGGRSHRTRQKQAKKNLLRAANALPRPALPIPNAICSLRSFLCAIENIPAEDSLSSPTSAESHRVSPEGLMNILRSLKSSHSRSDGNAALGTVFSHFRSAPVISGEGKRIPNFAIFSENSSINLSLPRERVEKAPRFICLDIKHDQEVGRWRRKWECGERSPRPPLRLILRKQHADSATDGEALP</sequence>
<protein>
    <submittedName>
        <fullName evidence="2">Uncharacterized protein</fullName>
    </submittedName>
</protein>
<name>A0A4C1ZPZ7_EUMVA</name>
<feature type="compositionally biased region" description="Basic and acidic residues" evidence="1">
    <location>
        <begin position="52"/>
        <end position="62"/>
    </location>
</feature>
<dbReference type="EMBL" id="BGZK01002048">
    <property type="protein sequence ID" value="GBP89970.1"/>
    <property type="molecule type" value="Genomic_DNA"/>
</dbReference>
<keyword evidence="3" id="KW-1185">Reference proteome</keyword>
<evidence type="ECO:0000256" key="1">
    <source>
        <dbReference type="SAM" id="MobiDB-lite"/>
    </source>
</evidence>